<dbReference type="CDD" id="cd00093">
    <property type="entry name" value="HTH_XRE"/>
    <property type="match status" value="1"/>
</dbReference>
<name>A0A858RAT6_9PROT</name>
<evidence type="ECO:0000313" key="3">
    <source>
        <dbReference type="Proteomes" id="UP000501891"/>
    </source>
</evidence>
<dbReference type="EMBL" id="CP051775">
    <property type="protein sequence ID" value="QJE74498.1"/>
    <property type="molecule type" value="Genomic_DNA"/>
</dbReference>
<dbReference type="Proteomes" id="UP000501891">
    <property type="component" value="Chromosome"/>
</dbReference>
<dbReference type="GO" id="GO:0003677">
    <property type="term" value="F:DNA binding"/>
    <property type="evidence" value="ECO:0007669"/>
    <property type="project" value="InterPro"/>
</dbReference>
<dbReference type="InterPro" id="IPR001387">
    <property type="entry name" value="Cro/C1-type_HTH"/>
</dbReference>
<reference evidence="2" key="1">
    <citation type="submission" date="2020-04" db="EMBL/GenBank/DDBJ databases">
        <title>A desert anoxygenic phototrophic bacterium fixes CO2 using RubisCO under aerobic conditions.</title>
        <authorList>
            <person name="Tang K."/>
        </authorList>
    </citation>
    <scope>NUCLEOTIDE SEQUENCE [LARGE SCALE GENOMIC DNA]</scope>
    <source>
        <strain evidence="2">MIMtkB3</strain>
    </source>
</reference>
<evidence type="ECO:0000313" key="2">
    <source>
        <dbReference type="EMBL" id="QJE74498.1"/>
    </source>
</evidence>
<dbReference type="SMART" id="SM00530">
    <property type="entry name" value="HTH_XRE"/>
    <property type="match status" value="1"/>
</dbReference>
<protein>
    <submittedName>
        <fullName evidence="2">XRE family transcriptional regulator</fullName>
    </submittedName>
</protein>
<dbReference type="InterPro" id="IPR010982">
    <property type="entry name" value="Lambda_DNA-bd_dom_sf"/>
</dbReference>
<organism evidence="2 3">
    <name type="scientific">Aerophototrophica crusticola</name>
    <dbReference type="NCBI Taxonomy" id="1709002"/>
    <lineage>
        <taxon>Bacteria</taxon>
        <taxon>Pseudomonadati</taxon>
        <taxon>Pseudomonadota</taxon>
        <taxon>Alphaproteobacteria</taxon>
        <taxon>Rhodospirillales</taxon>
        <taxon>Rhodospirillaceae</taxon>
        <taxon>Aerophototrophica</taxon>
    </lineage>
</organism>
<dbReference type="Pfam" id="PF13744">
    <property type="entry name" value="HTH_37"/>
    <property type="match status" value="1"/>
</dbReference>
<feature type="domain" description="HTH cro/C1-type" evidence="1">
    <location>
        <begin position="40"/>
        <end position="96"/>
    </location>
</feature>
<dbReference type="AlphaFoldDB" id="A0A858RAT6"/>
<dbReference type="KEGG" id="acru:HHL28_16775"/>
<dbReference type="SUPFAM" id="SSF47413">
    <property type="entry name" value="lambda repressor-like DNA-binding domains"/>
    <property type="match status" value="1"/>
</dbReference>
<dbReference type="PROSITE" id="PS50943">
    <property type="entry name" value="HTH_CROC1"/>
    <property type="match status" value="1"/>
</dbReference>
<sequence length="109" mass="11509">MTDEPSGVIAIEGGSGNVFADLGLDQPDLRLAKARIALQIAQVIQDRGLTQVRAAELLGIDQPKVSSLVRGKLAGFTLERLLRFLNALGYDVEITLRPSGAQGQIAVAA</sequence>
<dbReference type="InterPro" id="IPR039554">
    <property type="entry name" value="HigA2-like_HTH"/>
</dbReference>
<accession>A0A858RAT6</accession>
<keyword evidence="3" id="KW-1185">Reference proteome</keyword>
<proteinExistence type="predicted"/>
<dbReference type="Gene3D" id="1.10.260.40">
    <property type="entry name" value="lambda repressor-like DNA-binding domains"/>
    <property type="match status" value="1"/>
</dbReference>
<evidence type="ECO:0000259" key="1">
    <source>
        <dbReference type="PROSITE" id="PS50943"/>
    </source>
</evidence>
<gene>
    <name evidence="2" type="ORF">HHL28_16775</name>
</gene>